<organism evidence="3 4">
    <name type="scientific">Cyclotella atomus</name>
    <dbReference type="NCBI Taxonomy" id="382360"/>
    <lineage>
        <taxon>Eukaryota</taxon>
        <taxon>Sar</taxon>
        <taxon>Stramenopiles</taxon>
        <taxon>Ochrophyta</taxon>
        <taxon>Bacillariophyta</taxon>
        <taxon>Coscinodiscophyceae</taxon>
        <taxon>Thalassiosirophycidae</taxon>
        <taxon>Stephanodiscales</taxon>
        <taxon>Stephanodiscaceae</taxon>
        <taxon>Cyclotella</taxon>
    </lineage>
</organism>
<reference evidence="3 4" key="1">
    <citation type="submission" date="2024-10" db="EMBL/GenBank/DDBJ databases">
        <title>Updated reference genomes for cyclostephanoid diatoms.</title>
        <authorList>
            <person name="Roberts W.R."/>
            <person name="Alverson A.J."/>
        </authorList>
    </citation>
    <scope>NUCLEOTIDE SEQUENCE [LARGE SCALE GENOMIC DNA]</scope>
    <source>
        <strain evidence="3 4">AJA010-31</strain>
    </source>
</reference>
<dbReference type="Pfam" id="PF20710">
    <property type="entry name" value="DUF6824"/>
    <property type="match status" value="1"/>
</dbReference>
<evidence type="ECO:0000313" key="4">
    <source>
        <dbReference type="Proteomes" id="UP001530400"/>
    </source>
</evidence>
<dbReference type="InterPro" id="IPR049227">
    <property type="entry name" value="DUF6824"/>
</dbReference>
<feature type="compositionally biased region" description="Basic and acidic residues" evidence="1">
    <location>
        <begin position="466"/>
        <end position="481"/>
    </location>
</feature>
<dbReference type="AlphaFoldDB" id="A0ABD3QSM2"/>
<dbReference type="EMBL" id="JALLPJ020000112">
    <property type="protein sequence ID" value="KAL3802031.1"/>
    <property type="molecule type" value="Genomic_DNA"/>
</dbReference>
<sequence>MKSKKEDEHPMPPSKEPVSDVTCKDVVMGRGSGTQNHCGNVTYRKLVYLNKELYATSSKFDKLKISKAIVAAIRNFGGRFLQAEGESGNFDIGDKRAWDKTSQALREGQTEIRAKLAAEEVKASGAEKVAEYKQVISEQTFLAYACKILQSLYDPATGSMTSCGPNCPHARRRATMNRTDIMAIQHAMQMQHQQGNVPINWQQDPNPNMPIPPVQYYDNANFGNSYEHISSQAVMGRPAANHQHTEFLSSPNQMGVFSERTEVPTLAPNNDVNSMEPLPYNMPYLDQPQCADFAQPNNAGEESWDPYLDGRGNRDTISSFDTAMNSYDTDALRKLLSDDVVDMESDEMSKQLTNMIRRKSQGLVRIDAIEAFEDLVFEEDSTSRVKFDFPEPRVSNASDKSWSGLTTRGESLMNMSLMTIEDKDEASTLKAADDLSEASGKRLSRVSFKPENVSAMSLDIGSIRDLDINDSSESPKRDSIDLKTSMESPDSPALCGSSRSMGFPIRKTVMRSFNAGIPTVIPSKEDETTTRRNVSTLTLSEASILQQDIEFSEMTKNIAPPSSELSLKGNMSFSNISMMSAVDESVLGEDKKGVNLV</sequence>
<dbReference type="Proteomes" id="UP001530400">
    <property type="component" value="Unassembled WGS sequence"/>
</dbReference>
<feature type="compositionally biased region" description="Basic and acidic residues" evidence="1">
    <location>
        <begin position="1"/>
        <end position="10"/>
    </location>
</feature>
<name>A0ABD3QSM2_9STRA</name>
<accession>A0ABD3QSM2</accession>
<comment type="caution">
    <text evidence="3">The sequence shown here is derived from an EMBL/GenBank/DDBJ whole genome shotgun (WGS) entry which is preliminary data.</text>
</comment>
<proteinExistence type="predicted"/>
<feature type="region of interest" description="Disordered" evidence="1">
    <location>
        <begin position="1"/>
        <end position="20"/>
    </location>
</feature>
<evidence type="ECO:0000313" key="3">
    <source>
        <dbReference type="EMBL" id="KAL3802031.1"/>
    </source>
</evidence>
<evidence type="ECO:0000256" key="1">
    <source>
        <dbReference type="SAM" id="MobiDB-lite"/>
    </source>
</evidence>
<keyword evidence="4" id="KW-1185">Reference proteome</keyword>
<protein>
    <recommendedName>
        <fullName evidence="2">DUF6824 domain-containing protein</fullName>
    </recommendedName>
</protein>
<gene>
    <name evidence="3" type="ORF">ACHAWO_008444</name>
</gene>
<feature type="domain" description="DUF6824" evidence="2">
    <location>
        <begin position="25"/>
        <end position="107"/>
    </location>
</feature>
<evidence type="ECO:0000259" key="2">
    <source>
        <dbReference type="Pfam" id="PF20710"/>
    </source>
</evidence>
<feature type="region of interest" description="Disordered" evidence="1">
    <location>
        <begin position="466"/>
        <end position="499"/>
    </location>
</feature>